<dbReference type="EMBL" id="LAJE02000081">
    <property type="protein sequence ID" value="OEO32231.1"/>
    <property type="molecule type" value="Genomic_DNA"/>
</dbReference>
<keyword evidence="7" id="KW-1185">Reference proteome</keyword>
<protein>
    <recommendedName>
        <fullName evidence="8">Recombinase family protein</fullName>
    </recommendedName>
</protein>
<gene>
    <name evidence="6" type="ORF">VW23_012610</name>
</gene>
<dbReference type="PROSITE" id="PS51736">
    <property type="entry name" value="RECOMBINASES_3"/>
    <property type="match status" value="1"/>
</dbReference>
<dbReference type="Pfam" id="PF13408">
    <property type="entry name" value="Zn_ribbon_recom"/>
    <property type="match status" value="1"/>
</dbReference>
<dbReference type="InterPro" id="IPR011109">
    <property type="entry name" value="DNA_bind_recombinase_dom"/>
</dbReference>
<dbReference type="GO" id="GO:0000150">
    <property type="term" value="F:DNA strand exchange activity"/>
    <property type="evidence" value="ECO:0007669"/>
    <property type="project" value="InterPro"/>
</dbReference>
<dbReference type="Gene3D" id="3.90.1750.20">
    <property type="entry name" value="Putative Large Serine Recombinase, Chain B, Domain 2"/>
    <property type="match status" value="1"/>
</dbReference>
<comment type="caution">
    <text evidence="6">The sequence shown here is derived from an EMBL/GenBank/DDBJ whole genome shotgun (WGS) entry which is preliminary data.</text>
</comment>
<dbReference type="InterPro" id="IPR036162">
    <property type="entry name" value="Resolvase-like_N_sf"/>
</dbReference>
<accession>A0A1E5XUH6</accession>
<dbReference type="PANTHER" id="PTHR30461">
    <property type="entry name" value="DNA-INVERTASE FROM LAMBDOID PROPHAGE"/>
    <property type="match status" value="1"/>
</dbReference>
<dbReference type="Pfam" id="PF00239">
    <property type="entry name" value="Resolvase"/>
    <property type="match status" value="1"/>
</dbReference>
<dbReference type="InterPro" id="IPR050639">
    <property type="entry name" value="SSR_resolvase"/>
</dbReference>
<keyword evidence="2" id="KW-0233">DNA recombination</keyword>
<dbReference type="Proteomes" id="UP000095463">
    <property type="component" value="Unassembled WGS sequence"/>
</dbReference>
<dbReference type="SMART" id="SM00857">
    <property type="entry name" value="Resolvase"/>
    <property type="match status" value="1"/>
</dbReference>
<evidence type="ECO:0000313" key="7">
    <source>
        <dbReference type="Proteomes" id="UP000095463"/>
    </source>
</evidence>
<feature type="domain" description="Recombinase" evidence="5">
    <location>
        <begin position="182"/>
        <end position="308"/>
    </location>
</feature>
<name>A0A1E5XUH6_9HYPH</name>
<dbReference type="RefSeq" id="WP_069908617.1">
    <property type="nucleotide sequence ID" value="NZ_LAJE02000081.1"/>
</dbReference>
<dbReference type="Pfam" id="PF07508">
    <property type="entry name" value="Recombinase"/>
    <property type="match status" value="1"/>
</dbReference>
<evidence type="ECO:0000256" key="2">
    <source>
        <dbReference type="ARBA" id="ARBA00023172"/>
    </source>
</evidence>
<proteinExistence type="predicted"/>
<feature type="region of interest" description="Disordered" evidence="3">
    <location>
        <begin position="1"/>
        <end position="31"/>
    </location>
</feature>
<sequence>MPKTTNSPKAYSYVRFSTPDQQRGDSLRRQTEAASKWAASRGVELDNSSYQDLGISAFRGANAETGMLGEFRRAVEDGIIANGSYLLIENLDRLSRDKPRKAVRLLEEICESGITVVTLADQKEYSVAVLDEDPMAMMWALMTAMRANEESITKSRRVREAWGRLKTQAATHKRPMTKRVPAWMTLSDDRSEIKLIEDRTEVVRRIFREAIAGAGQHRIAHMLTTEGVQTFGEGKRKSSVWQRSYIKKILSNPAVIGTLVPHSTRVVNGKRVRDPLSPVKGYYPAAISVEVWERINGVGGPAVSPRMRGKTGEVSSLLASLATCPLCGSTMTRVNKGRGNGVPYLVCTKAKSGAGCRYRQVRVDGVEDAIRERASELFVSEMPAPDEALNIERDKLAMQEHATLESIDRLLDEIERGGTSRALRERLSLQEGALVEARAALAKAEERIGGDIRRSVELRLRSVVEALEKPDESPATINQALRQTFSKCVVNYRTGYLEFHWRHSERPTELVFGWPEELDD</sequence>
<feature type="compositionally biased region" description="Basic and acidic residues" evidence="3">
    <location>
        <begin position="22"/>
        <end position="31"/>
    </location>
</feature>
<organism evidence="6 7">
    <name type="scientific">Devosia insulae DS-56</name>
    <dbReference type="NCBI Taxonomy" id="1116389"/>
    <lineage>
        <taxon>Bacteria</taxon>
        <taxon>Pseudomonadati</taxon>
        <taxon>Pseudomonadota</taxon>
        <taxon>Alphaproteobacteria</taxon>
        <taxon>Hyphomicrobiales</taxon>
        <taxon>Devosiaceae</taxon>
        <taxon>Devosia</taxon>
    </lineage>
</organism>
<evidence type="ECO:0000256" key="3">
    <source>
        <dbReference type="SAM" id="MobiDB-lite"/>
    </source>
</evidence>
<dbReference type="InterPro" id="IPR006119">
    <property type="entry name" value="Resolv_N"/>
</dbReference>
<dbReference type="Gene3D" id="3.40.50.1390">
    <property type="entry name" value="Resolvase, N-terminal catalytic domain"/>
    <property type="match status" value="1"/>
</dbReference>
<evidence type="ECO:0000313" key="6">
    <source>
        <dbReference type="EMBL" id="OEO32231.1"/>
    </source>
</evidence>
<feature type="domain" description="Resolvase/invertase-type recombinase catalytic" evidence="4">
    <location>
        <begin position="9"/>
        <end position="169"/>
    </location>
</feature>
<evidence type="ECO:0000259" key="5">
    <source>
        <dbReference type="PROSITE" id="PS51737"/>
    </source>
</evidence>
<dbReference type="PANTHER" id="PTHR30461:SF2">
    <property type="entry name" value="SERINE RECOMBINASE PINE-RELATED"/>
    <property type="match status" value="1"/>
</dbReference>
<dbReference type="SUPFAM" id="SSF53041">
    <property type="entry name" value="Resolvase-like"/>
    <property type="match status" value="1"/>
</dbReference>
<evidence type="ECO:0000256" key="1">
    <source>
        <dbReference type="ARBA" id="ARBA00023125"/>
    </source>
</evidence>
<dbReference type="InterPro" id="IPR038109">
    <property type="entry name" value="DNA_bind_recomb_sf"/>
</dbReference>
<dbReference type="InterPro" id="IPR025827">
    <property type="entry name" value="Zn_ribbon_recom_dom"/>
</dbReference>
<dbReference type="GO" id="GO:0003677">
    <property type="term" value="F:DNA binding"/>
    <property type="evidence" value="ECO:0007669"/>
    <property type="project" value="UniProtKB-KW"/>
</dbReference>
<evidence type="ECO:0000259" key="4">
    <source>
        <dbReference type="PROSITE" id="PS51736"/>
    </source>
</evidence>
<dbReference type="OrthoDB" id="9791494at2"/>
<dbReference type="AlphaFoldDB" id="A0A1E5XUH6"/>
<evidence type="ECO:0008006" key="8">
    <source>
        <dbReference type="Google" id="ProtNLM"/>
    </source>
</evidence>
<keyword evidence="1" id="KW-0238">DNA-binding</keyword>
<reference evidence="6 7" key="1">
    <citation type="journal article" date="2015" name="Genome Announc.">
        <title>Genome Assemblies of Three Soil-Associated Devosia species: D. insulae, D. limi, and D. soli.</title>
        <authorList>
            <person name="Hassan Y.I."/>
            <person name="Lepp D."/>
            <person name="Zhou T."/>
        </authorList>
    </citation>
    <scope>NUCLEOTIDE SEQUENCE [LARGE SCALE GENOMIC DNA]</scope>
    <source>
        <strain evidence="6 7">DS-56</strain>
    </source>
</reference>
<dbReference type="PROSITE" id="PS51737">
    <property type="entry name" value="RECOMBINASE_DNA_BIND"/>
    <property type="match status" value="1"/>
</dbReference>
<dbReference type="CDD" id="cd00338">
    <property type="entry name" value="Ser_Recombinase"/>
    <property type="match status" value="1"/>
</dbReference>